<sequence>MAALLQTEKLSMKEVLISHVWQVLADSAVPCSSGTTCKTKSTKVETITVAKELGQVSTSWQRRGQRTN</sequence>
<name>A0A9D4GHA7_DREPO</name>
<accession>A0A9D4GHA7</accession>
<organism evidence="1 2">
    <name type="scientific">Dreissena polymorpha</name>
    <name type="common">Zebra mussel</name>
    <name type="synonym">Mytilus polymorpha</name>
    <dbReference type="NCBI Taxonomy" id="45954"/>
    <lineage>
        <taxon>Eukaryota</taxon>
        <taxon>Metazoa</taxon>
        <taxon>Spiralia</taxon>
        <taxon>Lophotrochozoa</taxon>
        <taxon>Mollusca</taxon>
        <taxon>Bivalvia</taxon>
        <taxon>Autobranchia</taxon>
        <taxon>Heteroconchia</taxon>
        <taxon>Euheterodonta</taxon>
        <taxon>Imparidentia</taxon>
        <taxon>Neoheterodontei</taxon>
        <taxon>Myida</taxon>
        <taxon>Dreissenoidea</taxon>
        <taxon>Dreissenidae</taxon>
        <taxon>Dreissena</taxon>
    </lineage>
</organism>
<dbReference type="AlphaFoldDB" id="A0A9D4GHA7"/>
<dbReference type="Proteomes" id="UP000828390">
    <property type="component" value="Unassembled WGS sequence"/>
</dbReference>
<evidence type="ECO:0000313" key="1">
    <source>
        <dbReference type="EMBL" id="KAH3813992.1"/>
    </source>
</evidence>
<reference evidence="1" key="1">
    <citation type="journal article" date="2019" name="bioRxiv">
        <title>The Genome of the Zebra Mussel, Dreissena polymorpha: A Resource for Invasive Species Research.</title>
        <authorList>
            <person name="McCartney M.A."/>
            <person name="Auch B."/>
            <person name="Kono T."/>
            <person name="Mallez S."/>
            <person name="Zhang Y."/>
            <person name="Obille A."/>
            <person name="Becker A."/>
            <person name="Abrahante J.E."/>
            <person name="Garbe J."/>
            <person name="Badalamenti J.P."/>
            <person name="Herman A."/>
            <person name="Mangelson H."/>
            <person name="Liachko I."/>
            <person name="Sullivan S."/>
            <person name="Sone E.D."/>
            <person name="Koren S."/>
            <person name="Silverstein K.A.T."/>
            <person name="Beckman K.B."/>
            <person name="Gohl D.M."/>
        </authorList>
    </citation>
    <scope>NUCLEOTIDE SEQUENCE</scope>
    <source>
        <strain evidence="1">Duluth1</strain>
        <tissue evidence="1">Whole animal</tissue>
    </source>
</reference>
<comment type="caution">
    <text evidence="1">The sequence shown here is derived from an EMBL/GenBank/DDBJ whole genome shotgun (WGS) entry which is preliminary data.</text>
</comment>
<dbReference type="EMBL" id="JAIWYP010000006">
    <property type="protein sequence ID" value="KAH3813992.1"/>
    <property type="molecule type" value="Genomic_DNA"/>
</dbReference>
<proteinExistence type="predicted"/>
<protein>
    <submittedName>
        <fullName evidence="1">Uncharacterized protein</fullName>
    </submittedName>
</protein>
<gene>
    <name evidence="1" type="ORF">DPMN_142468</name>
</gene>
<reference evidence="1" key="2">
    <citation type="submission" date="2020-11" db="EMBL/GenBank/DDBJ databases">
        <authorList>
            <person name="McCartney M.A."/>
            <person name="Auch B."/>
            <person name="Kono T."/>
            <person name="Mallez S."/>
            <person name="Becker A."/>
            <person name="Gohl D.M."/>
            <person name="Silverstein K.A.T."/>
            <person name="Koren S."/>
            <person name="Bechman K.B."/>
            <person name="Herman A."/>
            <person name="Abrahante J.E."/>
            <person name="Garbe J."/>
        </authorList>
    </citation>
    <scope>NUCLEOTIDE SEQUENCE</scope>
    <source>
        <strain evidence="1">Duluth1</strain>
        <tissue evidence="1">Whole animal</tissue>
    </source>
</reference>
<evidence type="ECO:0000313" key="2">
    <source>
        <dbReference type="Proteomes" id="UP000828390"/>
    </source>
</evidence>
<keyword evidence="2" id="KW-1185">Reference proteome</keyword>